<dbReference type="Gene3D" id="3.40.470.10">
    <property type="entry name" value="Uracil-DNA glycosylase-like domain"/>
    <property type="match status" value="1"/>
</dbReference>
<proteinExistence type="inferred from homology"/>
<keyword evidence="6" id="KW-0479">Metal-binding</keyword>
<reference evidence="14" key="1">
    <citation type="journal article" date="2015" name="Nature">
        <title>Complex archaea that bridge the gap between prokaryotes and eukaryotes.</title>
        <authorList>
            <person name="Spang A."/>
            <person name="Saw J.H."/>
            <person name="Jorgensen S.L."/>
            <person name="Zaremba-Niedzwiedzka K."/>
            <person name="Martijn J."/>
            <person name="Lind A.E."/>
            <person name="van Eijk R."/>
            <person name="Schleper C."/>
            <person name="Guy L."/>
            <person name="Ettema T.J."/>
        </authorList>
    </citation>
    <scope>NUCLEOTIDE SEQUENCE</scope>
</reference>
<keyword evidence="9" id="KW-0408">Iron</keyword>
<accession>A0A0F9NE20</accession>
<gene>
    <name evidence="13" type="ORF">LCGC14_1347870</name>
    <name evidence="14" type="ORF">LCGC14_1347920</name>
</gene>
<evidence type="ECO:0000256" key="2">
    <source>
        <dbReference type="ARBA" id="ARBA00006521"/>
    </source>
</evidence>
<dbReference type="EMBL" id="LAZR01008306">
    <property type="protein sequence ID" value="KKM79637.1"/>
    <property type="molecule type" value="Genomic_DNA"/>
</dbReference>
<comment type="caution">
    <text evidence="14">The sequence shown here is derived from an EMBL/GenBank/DDBJ whole genome shotgun (WGS) entry which is preliminary data.</text>
</comment>
<keyword evidence="11" id="KW-0234">DNA repair</keyword>
<name>A0A0F9NE20_9ZZZZ</name>
<evidence type="ECO:0000259" key="12">
    <source>
        <dbReference type="SMART" id="SM00986"/>
    </source>
</evidence>
<dbReference type="PANTHER" id="PTHR33693:SF1">
    <property type="entry name" value="TYPE-4 URACIL-DNA GLYCOSYLASE"/>
    <property type="match status" value="1"/>
</dbReference>
<dbReference type="InterPro" id="IPR005122">
    <property type="entry name" value="Uracil-DNA_glycosylase-like"/>
</dbReference>
<dbReference type="AlphaFoldDB" id="A0A0F9NE20"/>
<dbReference type="NCBIfam" id="TIGR00758">
    <property type="entry name" value="UDG_fam4"/>
    <property type="match status" value="1"/>
</dbReference>
<feature type="domain" description="Uracil-DNA glycosylase-like" evidence="12">
    <location>
        <begin position="19"/>
        <end position="164"/>
    </location>
</feature>
<evidence type="ECO:0000256" key="5">
    <source>
        <dbReference type="ARBA" id="ARBA00022485"/>
    </source>
</evidence>
<evidence type="ECO:0000313" key="13">
    <source>
        <dbReference type="EMBL" id="KKM79637.1"/>
    </source>
</evidence>
<dbReference type="Pfam" id="PF03167">
    <property type="entry name" value="UDG"/>
    <property type="match status" value="1"/>
</dbReference>
<dbReference type="GO" id="GO:0046872">
    <property type="term" value="F:metal ion binding"/>
    <property type="evidence" value="ECO:0007669"/>
    <property type="project" value="UniProtKB-KW"/>
</dbReference>
<evidence type="ECO:0000256" key="6">
    <source>
        <dbReference type="ARBA" id="ARBA00022723"/>
    </source>
</evidence>
<keyword evidence="8" id="KW-0378">Hydrolase</keyword>
<dbReference type="EC" id="3.2.2.27" evidence="3"/>
<dbReference type="SMART" id="SM00986">
    <property type="entry name" value="UDG"/>
    <property type="match status" value="1"/>
</dbReference>
<keyword evidence="10" id="KW-0411">Iron-sulfur</keyword>
<dbReference type="CDD" id="cd10030">
    <property type="entry name" value="UDG-F4_TTUDGA_SPO1dp_like"/>
    <property type="match status" value="1"/>
</dbReference>
<dbReference type="InterPro" id="IPR036895">
    <property type="entry name" value="Uracil-DNA_glycosylase-like_sf"/>
</dbReference>
<dbReference type="EMBL" id="LAZR01008306">
    <property type="protein sequence ID" value="KKM79642.1"/>
    <property type="molecule type" value="Genomic_DNA"/>
</dbReference>
<organism evidence="14">
    <name type="scientific">marine sediment metagenome</name>
    <dbReference type="NCBI Taxonomy" id="412755"/>
    <lineage>
        <taxon>unclassified sequences</taxon>
        <taxon>metagenomes</taxon>
        <taxon>ecological metagenomes</taxon>
    </lineage>
</organism>
<dbReference type="SUPFAM" id="SSF52141">
    <property type="entry name" value="Uracil-DNA glycosylase-like"/>
    <property type="match status" value="1"/>
</dbReference>
<keyword evidence="7" id="KW-0227">DNA damage</keyword>
<protein>
    <recommendedName>
        <fullName evidence="4">Type-4 uracil-DNA glycosylase</fullName>
        <ecNumber evidence="3">3.2.2.27</ecNumber>
    </recommendedName>
</protein>
<dbReference type="InterPro" id="IPR005273">
    <property type="entry name" value="Ura-DNA_glyco_family4"/>
</dbReference>
<evidence type="ECO:0000256" key="4">
    <source>
        <dbReference type="ARBA" id="ARBA00019403"/>
    </source>
</evidence>
<evidence type="ECO:0000256" key="7">
    <source>
        <dbReference type="ARBA" id="ARBA00022763"/>
    </source>
</evidence>
<dbReference type="GO" id="GO:0004844">
    <property type="term" value="F:uracil DNA N-glycosylase activity"/>
    <property type="evidence" value="ECO:0007669"/>
    <property type="project" value="UniProtKB-EC"/>
</dbReference>
<evidence type="ECO:0000256" key="11">
    <source>
        <dbReference type="ARBA" id="ARBA00023204"/>
    </source>
</evidence>
<dbReference type="GO" id="GO:0051539">
    <property type="term" value="F:4 iron, 4 sulfur cluster binding"/>
    <property type="evidence" value="ECO:0007669"/>
    <property type="project" value="UniProtKB-KW"/>
</dbReference>
<dbReference type="PANTHER" id="PTHR33693">
    <property type="entry name" value="TYPE-5 URACIL-DNA GLYCOSYLASE"/>
    <property type="match status" value="1"/>
</dbReference>
<comment type="similarity">
    <text evidence="2">Belongs to the uracil-DNA glycosylase (UDG) superfamily. Type 4 (UDGa) family.</text>
</comment>
<evidence type="ECO:0000256" key="8">
    <source>
        <dbReference type="ARBA" id="ARBA00022801"/>
    </source>
</evidence>
<sequence length="203" mass="22967">MHKKCQLCDLHKDCKRMVKGNGPSPAPVMFVAEAPGEWEDKTGIPLHPRGRSGGEFGHNLDRIRLPRSKVFVTNLVKCRPKNNKNPKENQIAVCTAAYLWEEIDKCNPQVIATVGAFSTHFFLGKVDMERVHGVPFEVYVDGVYRIILPIYHPAAGLRDSNIMLRINSDFVTLGEVLRKQRTPRHIDDAFPDPVYYEVTDADV</sequence>
<comment type="catalytic activity">
    <reaction evidence="1">
        <text>Hydrolyzes single-stranded DNA or mismatched double-stranded DNA and polynucleotides, releasing free uracil.</text>
        <dbReference type="EC" id="3.2.2.27"/>
    </reaction>
</comment>
<keyword evidence="5" id="KW-0004">4Fe-4S</keyword>
<evidence type="ECO:0000313" key="14">
    <source>
        <dbReference type="EMBL" id="KKM79642.1"/>
    </source>
</evidence>
<dbReference type="SMART" id="SM00987">
    <property type="entry name" value="UreE_C"/>
    <property type="match status" value="1"/>
</dbReference>
<evidence type="ECO:0000256" key="10">
    <source>
        <dbReference type="ARBA" id="ARBA00023014"/>
    </source>
</evidence>
<dbReference type="InterPro" id="IPR051536">
    <property type="entry name" value="UDG_Type-4/5"/>
</dbReference>
<evidence type="ECO:0000256" key="1">
    <source>
        <dbReference type="ARBA" id="ARBA00001400"/>
    </source>
</evidence>
<evidence type="ECO:0000256" key="3">
    <source>
        <dbReference type="ARBA" id="ARBA00012030"/>
    </source>
</evidence>
<evidence type="ECO:0000256" key="9">
    <source>
        <dbReference type="ARBA" id="ARBA00023004"/>
    </source>
</evidence>
<dbReference type="GO" id="GO:0006281">
    <property type="term" value="P:DNA repair"/>
    <property type="evidence" value="ECO:0007669"/>
    <property type="project" value="UniProtKB-KW"/>
</dbReference>